<proteinExistence type="predicted"/>
<evidence type="ECO:0000313" key="1">
    <source>
        <dbReference type="EMBL" id="KZT05089.1"/>
    </source>
</evidence>
<accession>A0A165DKL8</accession>
<dbReference type="EMBL" id="KV427632">
    <property type="protein sequence ID" value="KZT05089.1"/>
    <property type="molecule type" value="Genomic_DNA"/>
</dbReference>
<protein>
    <submittedName>
        <fullName evidence="1">Uncharacterized protein</fullName>
    </submittedName>
</protein>
<dbReference type="GeneID" id="63821667"/>
<dbReference type="AlphaFoldDB" id="A0A165DKL8"/>
<organism evidence="1 2">
    <name type="scientific">Laetiporus sulphureus 93-53</name>
    <dbReference type="NCBI Taxonomy" id="1314785"/>
    <lineage>
        <taxon>Eukaryota</taxon>
        <taxon>Fungi</taxon>
        <taxon>Dikarya</taxon>
        <taxon>Basidiomycota</taxon>
        <taxon>Agaricomycotina</taxon>
        <taxon>Agaricomycetes</taxon>
        <taxon>Polyporales</taxon>
        <taxon>Laetiporus</taxon>
    </lineage>
</organism>
<gene>
    <name evidence="1" type="ORF">LAESUDRAFT_656729</name>
</gene>
<sequence length="66" mass="7759">IGDYYRGCQHFHGRYYSGEVFDCNSPDCRTSQAHKHSRGLNCRCPSVSVDRQRVQNMFYTKHPECE</sequence>
<keyword evidence="2" id="KW-1185">Reference proteome</keyword>
<reference evidence="1 2" key="1">
    <citation type="journal article" date="2016" name="Mol. Biol. Evol.">
        <title>Comparative Genomics of Early-Diverging Mushroom-Forming Fungi Provides Insights into the Origins of Lignocellulose Decay Capabilities.</title>
        <authorList>
            <person name="Nagy L.G."/>
            <person name="Riley R."/>
            <person name="Tritt A."/>
            <person name="Adam C."/>
            <person name="Daum C."/>
            <person name="Floudas D."/>
            <person name="Sun H."/>
            <person name="Yadav J.S."/>
            <person name="Pangilinan J."/>
            <person name="Larsson K.H."/>
            <person name="Matsuura K."/>
            <person name="Barry K."/>
            <person name="Labutti K."/>
            <person name="Kuo R."/>
            <person name="Ohm R.A."/>
            <person name="Bhattacharya S.S."/>
            <person name="Shirouzu T."/>
            <person name="Yoshinaga Y."/>
            <person name="Martin F.M."/>
            <person name="Grigoriev I.V."/>
            <person name="Hibbett D.S."/>
        </authorList>
    </citation>
    <scope>NUCLEOTIDE SEQUENCE [LARGE SCALE GENOMIC DNA]</scope>
    <source>
        <strain evidence="1 2">93-53</strain>
    </source>
</reference>
<evidence type="ECO:0000313" key="2">
    <source>
        <dbReference type="Proteomes" id="UP000076871"/>
    </source>
</evidence>
<dbReference type="InParanoid" id="A0A165DKL8"/>
<name>A0A165DKL8_9APHY</name>
<dbReference type="Proteomes" id="UP000076871">
    <property type="component" value="Unassembled WGS sequence"/>
</dbReference>
<feature type="non-terminal residue" evidence="1">
    <location>
        <position position="1"/>
    </location>
</feature>
<dbReference type="RefSeq" id="XP_040762829.1">
    <property type="nucleotide sequence ID" value="XM_040904637.1"/>
</dbReference>